<reference evidence="1 2" key="1">
    <citation type="submission" date="2018-07" db="EMBL/GenBank/DDBJ databases">
        <title>Genomic Encyclopedia of Type Strains, Phase IV (KMG-IV): sequencing the most valuable type-strain genomes for metagenomic binning, comparative biology and taxonomic classification.</title>
        <authorList>
            <person name="Goeker M."/>
        </authorList>
    </citation>
    <scope>NUCLEOTIDE SEQUENCE [LARGE SCALE GENOMIC DNA]</scope>
    <source>
        <strain evidence="1 2">DSM 44952</strain>
    </source>
</reference>
<sequence>MRTHPTAFAWVDPNISPWGDWENARIRQLARRLGYALYWPGPSALPLVDQARAADVDAVITPSPGHLDVIQLHALMCIVDVETVAPRMSFARWTMLPCQVGQT</sequence>
<evidence type="ECO:0000313" key="1">
    <source>
        <dbReference type="EMBL" id="RDI43668.1"/>
    </source>
</evidence>
<protein>
    <submittedName>
        <fullName evidence="1">Uncharacterized protein</fullName>
    </submittedName>
</protein>
<dbReference type="Proteomes" id="UP000255355">
    <property type="component" value="Unassembled WGS sequence"/>
</dbReference>
<comment type="caution">
    <text evidence="1">The sequence shown here is derived from an EMBL/GenBank/DDBJ whole genome shotgun (WGS) entry which is preliminary data.</text>
</comment>
<gene>
    <name evidence="1" type="ORF">DFR68_11955</name>
</gene>
<dbReference type="AlphaFoldDB" id="A0A370GIP4"/>
<dbReference type="EMBL" id="QQAZ01000019">
    <property type="protein sequence ID" value="RDI43668.1"/>
    <property type="molecule type" value="Genomic_DNA"/>
</dbReference>
<evidence type="ECO:0000313" key="2">
    <source>
        <dbReference type="Proteomes" id="UP000255355"/>
    </source>
</evidence>
<keyword evidence="2" id="KW-1185">Reference proteome</keyword>
<dbReference type="OrthoDB" id="4568259at2"/>
<accession>A0A370GIP4</accession>
<name>A0A370GIP4_9NOCA</name>
<proteinExistence type="predicted"/>
<organism evidence="1 2">
    <name type="scientific">Nocardia mexicana</name>
    <dbReference type="NCBI Taxonomy" id="279262"/>
    <lineage>
        <taxon>Bacteria</taxon>
        <taxon>Bacillati</taxon>
        <taxon>Actinomycetota</taxon>
        <taxon>Actinomycetes</taxon>
        <taxon>Mycobacteriales</taxon>
        <taxon>Nocardiaceae</taxon>
        <taxon>Nocardia</taxon>
    </lineage>
</organism>